<dbReference type="PANTHER" id="PTHR10840">
    <property type="entry name" value="PROGRAMMED CELL DEATH PROTEIN 5"/>
    <property type="match status" value="1"/>
</dbReference>
<feature type="region of interest" description="Disordered" evidence="2">
    <location>
        <begin position="1"/>
        <end position="64"/>
    </location>
</feature>
<feature type="region of interest" description="Disordered" evidence="2">
    <location>
        <begin position="127"/>
        <end position="154"/>
    </location>
</feature>
<evidence type="ECO:0000313" key="3">
    <source>
        <dbReference type="EMBL" id="CED82528.1"/>
    </source>
</evidence>
<dbReference type="InterPro" id="IPR002836">
    <property type="entry name" value="PDCD5-like"/>
</dbReference>
<comment type="similarity">
    <text evidence="1">Belongs to the PDCD5 family.</text>
</comment>
<accession>A0A0F7SR37</accession>
<organism evidence="3">
    <name type="scientific">Phaffia rhodozyma</name>
    <name type="common">Yeast</name>
    <name type="synonym">Xanthophyllomyces dendrorhous</name>
    <dbReference type="NCBI Taxonomy" id="264483"/>
    <lineage>
        <taxon>Eukaryota</taxon>
        <taxon>Fungi</taxon>
        <taxon>Dikarya</taxon>
        <taxon>Basidiomycota</taxon>
        <taxon>Agaricomycotina</taxon>
        <taxon>Tremellomycetes</taxon>
        <taxon>Cystofilobasidiales</taxon>
        <taxon>Mrakiaceae</taxon>
        <taxon>Phaffia</taxon>
    </lineage>
</organism>
<dbReference type="AlphaFoldDB" id="A0A0F7SR37"/>
<dbReference type="GO" id="GO:0005634">
    <property type="term" value="C:nucleus"/>
    <property type="evidence" value="ECO:0007669"/>
    <property type="project" value="TreeGrafter"/>
</dbReference>
<evidence type="ECO:0000256" key="2">
    <source>
        <dbReference type="SAM" id="MobiDB-lite"/>
    </source>
</evidence>
<dbReference type="GO" id="GO:0003677">
    <property type="term" value="F:DNA binding"/>
    <property type="evidence" value="ECO:0007669"/>
    <property type="project" value="UniProtKB-KW"/>
</dbReference>
<dbReference type="PIRSF" id="PIRSF015730">
    <property type="entry name" value="TFAR19"/>
    <property type="match status" value="1"/>
</dbReference>
<keyword evidence="3" id="KW-0238">DNA-binding</keyword>
<sequence length="154" mass="16323">MDEDDDLNAIRARRLAQLQAQGGGGGGGGRGGMGGPPSGGAPGQGGKQLSQEEQEAQRRAEEEQLRTIMATVLEPAARERLSRINLTRPQLSKQVQNILLRMAQGGQLRGKVSDEQLVGLLEQAQGVAASSGGSGKIVFQRKSRDSDDDDDFDL</sequence>
<proteinExistence type="inferred from homology"/>
<dbReference type="EMBL" id="LN483124">
    <property type="protein sequence ID" value="CED82528.1"/>
    <property type="molecule type" value="Genomic_DNA"/>
</dbReference>
<reference evidence="3" key="1">
    <citation type="submission" date="2014-08" db="EMBL/GenBank/DDBJ databases">
        <authorList>
            <person name="Sharma Rahul"/>
            <person name="Thines Marco"/>
        </authorList>
    </citation>
    <scope>NUCLEOTIDE SEQUENCE</scope>
</reference>
<feature type="compositionally biased region" description="Basic and acidic residues" evidence="2">
    <location>
        <begin position="55"/>
        <end position="64"/>
    </location>
</feature>
<name>A0A0F7SR37_PHARH</name>
<dbReference type="Pfam" id="PF01984">
    <property type="entry name" value="dsDNA_bind"/>
    <property type="match status" value="1"/>
</dbReference>
<dbReference type="PANTHER" id="PTHR10840:SF0">
    <property type="entry name" value="PROGRAMMED CELL DEATH PROTEIN 5"/>
    <property type="match status" value="1"/>
</dbReference>
<protein>
    <submittedName>
        <fullName evidence="3">Apoptosis-related protein/predicted DNA-binding protein</fullName>
    </submittedName>
</protein>
<evidence type="ECO:0000256" key="1">
    <source>
        <dbReference type="ARBA" id="ARBA00010490"/>
    </source>
</evidence>
<dbReference type="GO" id="GO:0005829">
    <property type="term" value="C:cytosol"/>
    <property type="evidence" value="ECO:0007669"/>
    <property type="project" value="TreeGrafter"/>
</dbReference>
<dbReference type="Gene3D" id="1.10.8.140">
    <property type="entry name" value="PDCD5-like"/>
    <property type="match status" value="1"/>
</dbReference>
<feature type="compositionally biased region" description="Gly residues" evidence="2">
    <location>
        <begin position="21"/>
        <end position="46"/>
    </location>
</feature>
<dbReference type="InterPro" id="IPR036883">
    <property type="entry name" value="PDCD5-like_sf"/>
</dbReference>
<dbReference type="SUPFAM" id="SSF46950">
    <property type="entry name" value="Double-stranded DNA-binding domain"/>
    <property type="match status" value="1"/>
</dbReference>